<feature type="compositionally biased region" description="Low complexity" evidence="1">
    <location>
        <begin position="224"/>
        <end position="239"/>
    </location>
</feature>
<keyword evidence="2" id="KW-1133">Transmembrane helix</keyword>
<keyword evidence="5" id="KW-1185">Reference proteome</keyword>
<comment type="caution">
    <text evidence="4">The sequence shown here is derived from an EMBL/GenBank/DDBJ whole genome shotgun (WGS) entry which is preliminary data.</text>
</comment>
<dbReference type="EMBL" id="JAAAMU010000034">
    <property type="protein sequence ID" value="NBC73463.1"/>
    <property type="molecule type" value="Genomic_DNA"/>
</dbReference>
<accession>A0A7X4YVS6</accession>
<evidence type="ECO:0000256" key="3">
    <source>
        <dbReference type="SAM" id="SignalP"/>
    </source>
</evidence>
<dbReference type="Proteomes" id="UP000558113">
    <property type="component" value="Unassembled WGS sequence"/>
</dbReference>
<name>A0A7X4YVS6_9BACL</name>
<organism evidence="4 5">
    <name type="scientific">Paenibacillus sacheonensis</name>
    <dbReference type="NCBI Taxonomy" id="742054"/>
    <lineage>
        <taxon>Bacteria</taxon>
        <taxon>Bacillati</taxon>
        <taxon>Bacillota</taxon>
        <taxon>Bacilli</taxon>
        <taxon>Bacillales</taxon>
        <taxon>Paenibacillaceae</taxon>
        <taxon>Paenibacillus</taxon>
    </lineage>
</organism>
<dbReference type="OrthoDB" id="2111742at2"/>
<evidence type="ECO:0000256" key="1">
    <source>
        <dbReference type="SAM" id="MobiDB-lite"/>
    </source>
</evidence>
<evidence type="ECO:0000313" key="5">
    <source>
        <dbReference type="Proteomes" id="UP000558113"/>
    </source>
</evidence>
<feature type="region of interest" description="Disordered" evidence="1">
    <location>
        <begin position="205"/>
        <end position="361"/>
    </location>
</feature>
<keyword evidence="2" id="KW-0812">Transmembrane</keyword>
<feature type="chain" id="PRO_5030585157" evidence="3">
    <location>
        <begin position="27"/>
        <end position="402"/>
    </location>
</feature>
<dbReference type="RefSeq" id="WP_161705493.1">
    <property type="nucleotide sequence ID" value="NZ_JAAAMU010000034.1"/>
</dbReference>
<feature type="compositionally biased region" description="Low complexity" evidence="1">
    <location>
        <begin position="205"/>
        <end position="216"/>
    </location>
</feature>
<feature type="compositionally biased region" description="Low complexity" evidence="1">
    <location>
        <begin position="299"/>
        <end position="355"/>
    </location>
</feature>
<dbReference type="AlphaFoldDB" id="A0A7X4YVS6"/>
<feature type="signal peptide" evidence="3">
    <location>
        <begin position="1"/>
        <end position="26"/>
    </location>
</feature>
<proteinExistence type="predicted"/>
<feature type="transmembrane region" description="Helical" evidence="2">
    <location>
        <begin position="376"/>
        <end position="396"/>
    </location>
</feature>
<gene>
    <name evidence="4" type="ORF">GT003_31375</name>
</gene>
<keyword evidence="2" id="KW-0472">Membrane</keyword>
<reference evidence="4 5" key="1">
    <citation type="submission" date="2020-01" db="EMBL/GenBank/DDBJ databases">
        <title>Paenibacillus soybeanensis sp. nov. isolated from the nodules of soybean (Glycine max(L.) Merr).</title>
        <authorList>
            <person name="Wang H."/>
        </authorList>
    </citation>
    <scope>NUCLEOTIDE SEQUENCE [LARGE SCALE GENOMIC DNA]</scope>
    <source>
        <strain evidence="4 5">DSM 23054</strain>
    </source>
</reference>
<keyword evidence="3" id="KW-0732">Signal</keyword>
<evidence type="ECO:0000256" key="2">
    <source>
        <dbReference type="SAM" id="Phobius"/>
    </source>
</evidence>
<sequence>MRMMTTKIAMLVFAIFLTLAPTGAWAYSYGDANTEDVAETFKLVVSAVGKSPVDWDGALAAHKERRSEIAAHFGEPVAATLDADLKEHKAAETIANYKAVLIMNLDRRFDNAVQSIADYAKAKLLLAKARATYEALAPYAESKLSAAKQDGLSADFDAALKAIGNPGLFGVGKKDSDEAALKTAVNQIYGTLKPLFPYTPYKAPAKPSAGSGTAAGTTGGGKGATDAGAGTAAKPPAGSNDGGSKPATKPGSTEADAPDAVKDEPSKDNAAPPTDTSAGNGAQAGDAPADNKPSEEASADAPPSAPDDTAGPADAGGTAANEPAAGNAPADTADNADNSSVSDAATDAAVQAAEPDTIDGTKVHAAMDREDKTNPAVTIGVIAGVVVIGGCAVFWARRKGFF</sequence>
<evidence type="ECO:0000313" key="4">
    <source>
        <dbReference type="EMBL" id="NBC73463.1"/>
    </source>
</evidence>
<protein>
    <submittedName>
        <fullName evidence="4">Uncharacterized protein</fullName>
    </submittedName>
</protein>